<comment type="caution">
    <text evidence="2">The sequence shown here is derived from an EMBL/GenBank/DDBJ whole genome shotgun (WGS) entry which is preliminary data.</text>
</comment>
<feature type="compositionally biased region" description="Polar residues" evidence="1">
    <location>
        <begin position="18"/>
        <end position="29"/>
    </location>
</feature>
<feature type="non-terminal residue" evidence="2">
    <location>
        <position position="87"/>
    </location>
</feature>
<dbReference type="Proteomes" id="UP001189429">
    <property type="component" value="Unassembled WGS sequence"/>
</dbReference>
<organism evidence="2 3">
    <name type="scientific">Prorocentrum cordatum</name>
    <dbReference type="NCBI Taxonomy" id="2364126"/>
    <lineage>
        <taxon>Eukaryota</taxon>
        <taxon>Sar</taxon>
        <taxon>Alveolata</taxon>
        <taxon>Dinophyceae</taxon>
        <taxon>Prorocentrales</taxon>
        <taxon>Prorocentraceae</taxon>
        <taxon>Prorocentrum</taxon>
    </lineage>
</organism>
<evidence type="ECO:0000256" key="1">
    <source>
        <dbReference type="SAM" id="MobiDB-lite"/>
    </source>
</evidence>
<reference evidence="2" key="1">
    <citation type="submission" date="2023-10" db="EMBL/GenBank/DDBJ databases">
        <authorList>
            <person name="Chen Y."/>
            <person name="Shah S."/>
            <person name="Dougan E. K."/>
            <person name="Thang M."/>
            <person name="Chan C."/>
        </authorList>
    </citation>
    <scope>NUCLEOTIDE SEQUENCE [LARGE SCALE GENOMIC DNA]</scope>
</reference>
<evidence type="ECO:0000313" key="3">
    <source>
        <dbReference type="Proteomes" id="UP001189429"/>
    </source>
</evidence>
<accession>A0ABN9QNG9</accession>
<sequence length="87" mass="9765">MTTVEPASVHEHSKHRSMSTLSNETPAASRESTFIWTSIARLGFAARKRVPCRVLGIASWRNVPSQHSFDQKTHQTKYSRGPEEGTL</sequence>
<protein>
    <submittedName>
        <fullName evidence="2">Uncharacterized protein</fullName>
    </submittedName>
</protein>
<feature type="region of interest" description="Disordered" evidence="1">
    <location>
        <begin position="65"/>
        <end position="87"/>
    </location>
</feature>
<name>A0ABN9QNG9_9DINO</name>
<gene>
    <name evidence="2" type="ORF">PCOR1329_LOCUS12945</name>
</gene>
<proteinExistence type="predicted"/>
<keyword evidence="3" id="KW-1185">Reference proteome</keyword>
<dbReference type="EMBL" id="CAUYUJ010003798">
    <property type="protein sequence ID" value="CAK0806881.1"/>
    <property type="molecule type" value="Genomic_DNA"/>
</dbReference>
<feature type="region of interest" description="Disordered" evidence="1">
    <location>
        <begin position="1"/>
        <end position="29"/>
    </location>
</feature>
<evidence type="ECO:0000313" key="2">
    <source>
        <dbReference type="EMBL" id="CAK0806881.1"/>
    </source>
</evidence>